<evidence type="ECO:0000256" key="2">
    <source>
        <dbReference type="ARBA" id="ARBA00022692"/>
    </source>
</evidence>
<dbReference type="Gene3D" id="3.30.1490.480">
    <property type="entry name" value="Endolytic murein transglycosylase"/>
    <property type="match status" value="1"/>
</dbReference>
<dbReference type="EC" id="4.2.2.29" evidence="7"/>
<dbReference type="GO" id="GO:0071555">
    <property type="term" value="P:cell wall organization"/>
    <property type="evidence" value="ECO:0007669"/>
    <property type="project" value="UniProtKB-KW"/>
</dbReference>
<dbReference type="CDD" id="cd08010">
    <property type="entry name" value="MltG_like"/>
    <property type="match status" value="1"/>
</dbReference>
<comment type="caution">
    <text evidence="8">The sequence shown here is derived from an EMBL/GenBank/DDBJ whole genome shotgun (WGS) entry which is preliminary data.</text>
</comment>
<comment type="similarity">
    <text evidence="7">Belongs to the transglycosylase MltG family.</text>
</comment>
<dbReference type="HAMAP" id="MF_02065">
    <property type="entry name" value="MltG"/>
    <property type="match status" value="1"/>
</dbReference>
<feature type="site" description="Important for catalytic activity" evidence="7">
    <location>
        <position position="236"/>
    </location>
</feature>
<sequence>MTKFPGTPFAAAGIGVTVLVALLAAWGIAGTPASVRSSLPVAAEAPPPSSAATVPFTLERGASAGEVGRRLEELGIIRSARQFEMLARLLGVQGLLSAGDYLLPERASALTVLQLLTVKESVPVLRVTFPEGLRIEEMAVIAEQAGFGTRDEFLAATARAQLPPGLAEYLPEGATLQGYLFPDTYILPVGSTMDDLVAYMIRTLDERFTPELRAAAAARGLNPHQALTLASIVEREAVIPEERPLIAGVFYNRLAAGDRLGADPTVQYAVAEDPASVRQYGWWKKELTIIDLENPSPYNTRLFPGLPPGPIACPGLASIEAVARPAVTDYYYFVADAKKGDGSHVFAVTFAEHEQNIALYGSP</sequence>
<evidence type="ECO:0000256" key="3">
    <source>
        <dbReference type="ARBA" id="ARBA00022989"/>
    </source>
</evidence>
<protein>
    <recommendedName>
        <fullName evidence="7">Endolytic murein transglycosylase</fullName>
        <ecNumber evidence="7">4.2.2.29</ecNumber>
    </recommendedName>
    <alternativeName>
        <fullName evidence="7">Peptidoglycan lytic transglycosylase</fullName>
    </alternativeName>
    <alternativeName>
        <fullName evidence="7">Peptidoglycan polymerization terminase</fullName>
    </alternativeName>
</protein>
<keyword evidence="9" id="KW-1185">Reference proteome</keyword>
<evidence type="ECO:0000256" key="1">
    <source>
        <dbReference type="ARBA" id="ARBA00022475"/>
    </source>
</evidence>
<dbReference type="PANTHER" id="PTHR30518:SF2">
    <property type="entry name" value="ENDOLYTIC MUREIN TRANSGLYCOSYLASE"/>
    <property type="match status" value="1"/>
</dbReference>
<reference evidence="8 9" key="1">
    <citation type="submission" date="2017-09" db="EMBL/GenBank/DDBJ databases">
        <title>Sequencing the genomes of two abundant thermophiles in Great Basin hot springs: Thermocrinis jamiesonii and novel Chloroflexi Thermoflexus hugenholtzii.</title>
        <authorList>
            <person name="Hedlund B."/>
        </authorList>
    </citation>
    <scope>NUCLEOTIDE SEQUENCE [LARGE SCALE GENOMIC DNA]</scope>
    <source>
        <strain evidence="8 9">G233</strain>
    </source>
</reference>
<keyword evidence="4 7" id="KW-0472">Membrane</keyword>
<evidence type="ECO:0000256" key="6">
    <source>
        <dbReference type="ARBA" id="ARBA00023316"/>
    </source>
</evidence>
<name>A0A2A9HJL0_TEPT2</name>
<keyword evidence="6 7" id="KW-0961">Cell wall biogenesis/degradation</keyword>
<evidence type="ECO:0000313" key="8">
    <source>
        <dbReference type="EMBL" id="PFG75049.1"/>
    </source>
</evidence>
<keyword evidence="3 7" id="KW-1133">Transmembrane helix</keyword>
<dbReference type="RefSeq" id="WP_098504391.1">
    <property type="nucleotide sequence ID" value="NZ_PDJQ01000001.1"/>
</dbReference>
<evidence type="ECO:0000256" key="5">
    <source>
        <dbReference type="ARBA" id="ARBA00023239"/>
    </source>
</evidence>
<keyword evidence="2 7" id="KW-0812">Transmembrane</keyword>
<dbReference type="Proteomes" id="UP000223071">
    <property type="component" value="Unassembled WGS sequence"/>
</dbReference>
<organism evidence="8 9">
    <name type="scientific">Tepidiforma thermophila (strain KCTC 52669 / CGMCC 1.13589 / G233)</name>
    <dbReference type="NCBI Taxonomy" id="2761530"/>
    <lineage>
        <taxon>Bacteria</taxon>
        <taxon>Bacillati</taxon>
        <taxon>Chloroflexota</taxon>
        <taxon>Tepidiformia</taxon>
        <taxon>Tepidiformales</taxon>
        <taxon>Tepidiformaceae</taxon>
        <taxon>Tepidiforma</taxon>
    </lineage>
</organism>
<evidence type="ECO:0000256" key="4">
    <source>
        <dbReference type="ARBA" id="ARBA00023136"/>
    </source>
</evidence>
<dbReference type="Gene3D" id="3.30.160.60">
    <property type="entry name" value="Classic Zinc Finger"/>
    <property type="match status" value="1"/>
</dbReference>
<keyword evidence="1 7" id="KW-1003">Cell membrane</keyword>
<accession>A0A2A9HJL0</accession>
<dbReference type="EMBL" id="PDJQ01000001">
    <property type="protein sequence ID" value="PFG75049.1"/>
    <property type="molecule type" value="Genomic_DNA"/>
</dbReference>
<dbReference type="NCBIfam" id="TIGR00247">
    <property type="entry name" value="endolytic transglycosylase MltG"/>
    <property type="match status" value="1"/>
</dbReference>
<proteinExistence type="inferred from homology"/>
<keyword evidence="5 7" id="KW-0456">Lyase</keyword>
<evidence type="ECO:0000313" key="9">
    <source>
        <dbReference type="Proteomes" id="UP000223071"/>
    </source>
</evidence>
<dbReference type="Pfam" id="PF02618">
    <property type="entry name" value="YceG"/>
    <property type="match status" value="1"/>
</dbReference>
<dbReference type="InterPro" id="IPR003770">
    <property type="entry name" value="MLTG-like"/>
</dbReference>
<dbReference type="GO" id="GO:0008932">
    <property type="term" value="F:lytic endotransglycosylase activity"/>
    <property type="evidence" value="ECO:0007669"/>
    <property type="project" value="UniProtKB-UniRule"/>
</dbReference>
<evidence type="ECO:0000256" key="7">
    <source>
        <dbReference type="HAMAP-Rule" id="MF_02065"/>
    </source>
</evidence>
<dbReference type="AlphaFoldDB" id="A0A2A9HJL0"/>
<dbReference type="PANTHER" id="PTHR30518">
    <property type="entry name" value="ENDOLYTIC MUREIN TRANSGLYCOSYLASE"/>
    <property type="match status" value="1"/>
</dbReference>
<comment type="function">
    <text evidence="7">Functions as a peptidoglycan terminase that cleaves nascent peptidoglycan strands endolytically to terminate their elongation.</text>
</comment>
<dbReference type="GO" id="GO:0005886">
    <property type="term" value="C:plasma membrane"/>
    <property type="evidence" value="ECO:0007669"/>
    <property type="project" value="UniProtKB-UniRule"/>
</dbReference>
<gene>
    <name evidence="7" type="primary">mltG</name>
    <name evidence="8" type="ORF">A9A59_2314</name>
</gene>
<comment type="catalytic activity">
    <reaction evidence="7">
        <text>a peptidoglycan chain = a peptidoglycan chain with N-acetyl-1,6-anhydromuramyl-[peptide] at the reducing end + a peptidoglycan chain with N-acetylglucosamine at the non-reducing end.</text>
        <dbReference type="EC" id="4.2.2.29"/>
    </reaction>
</comment>
<dbReference type="GO" id="GO:0009252">
    <property type="term" value="P:peptidoglycan biosynthetic process"/>
    <property type="evidence" value="ECO:0007669"/>
    <property type="project" value="UniProtKB-UniRule"/>
</dbReference>